<dbReference type="AlphaFoldDB" id="A0A8H4LEP7"/>
<protein>
    <submittedName>
        <fullName evidence="4">Short-chain dehydrogenase</fullName>
    </submittedName>
</protein>
<keyword evidence="5" id="KW-1185">Reference proteome</keyword>
<dbReference type="Pfam" id="PF00106">
    <property type="entry name" value="adh_short"/>
    <property type="match status" value="1"/>
</dbReference>
<reference evidence="4 5" key="1">
    <citation type="submission" date="2020-01" db="EMBL/GenBank/DDBJ databases">
        <title>Identification and distribution of gene clusters putatively required for synthesis of sphingolipid metabolism inhibitors in phylogenetically diverse species of the filamentous fungus Fusarium.</title>
        <authorList>
            <person name="Kim H.-S."/>
            <person name="Busman M."/>
            <person name="Brown D.W."/>
            <person name="Divon H."/>
            <person name="Uhlig S."/>
            <person name="Proctor R.H."/>
        </authorList>
    </citation>
    <scope>NUCLEOTIDE SEQUENCE [LARGE SCALE GENOMIC DNA]</scope>
    <source>
        <strain evidence="4 5">NRRL 20459</strain>
    </source>
</reference>
<dbReference type="PANTHER" id="PTHR43669">
    <property type="entry name" value="5-KETO-D-GLUCONATE 5-REDUCTASE"/>
    <property type="match status" value="1"/>
</dbReference>
<organism evidence="4 5">
    <name type="scientific">Fusarium albosuccineum</name>
    <dbReference type="NCBI Taxonomy" id="1237068"/>
    <lineage>
        <taxon>Eukaryota</taxon>
        <taxon>Fungi</taxon>
        <taxon>Dikarya</taxon>
        <taxon>Ascomycota</taxon>
        <taxon>Pezizomycotina</taxon>
        <taxon>Sordariomycetes</taxon>
        <taxon>Hypocreomycetidae</taxon>
        <taxon>Hypocreales</taxon>
        <taxon>Nectriaceae</taxon>
        <taxon>Fusarium</taxon>
        <taxon>Fusarium decemcellulare species complex</taxon>
    </lineage>
</organism>
<comment type="similarity">
    <text evidence="1">Belongs to the short-chain dehydrogenases/reductases (SDR) family.</text>
</comment>
<feature type="region of interest" description="Disordered" evidence="3">
    <location>
        <begin position="154"/>
        <end position="173"/>
    </location>
</feature>
<accession>A0A8H4LEP7</accession>
<evidence type="ECO:0000256" key="1">
    <source>
        <dbReference type="ARBA" id="ARBA00006484"/>
    </source>
</evidence>
<comment type="caution">
    <text evidence="4">The sequence shown here is derived from an EMBL/GenBank/DDBJ whole genome shotgun (WGS) entry which is preliminary data.</text>
</comment>
<dbReference type="InterPro" id="IPR036291">
    <property type="entry name" value="NAD(P)-bd_dom_sf"/>
</dbReference>
<proteinExistence type="inferred from homology"/>
<dbReference type="EMBL" id="JAADYS010000662">
    <property type="protein sequence ID" value="KAF4468052.1"/>
    <property type="molecule type" value="Genomic_DNA"/>
</dbReference>
<name>A0A8H4LEP7_9HYPO</name>
<dbReference type="PANTHER" id="PTHR43669:SF3">
    <property type="entry name" value="ALCOHOL DEHYDROGENASE, PUTATIVE (AFU_ORTHOLOGUE AFUA_3G03445)-RELATED"/>
    <property type="match status" value="1"/>
</dbReference>
<evidence type="ECO:0000256" key="3">
    <source>
        <dbReference type="SAM" id="MobiDB-lite"/>
    </source>
</evidence>
<gene>
    <name evidence="4" type="ORF">FALBO_5060</name>
</gene>
<dbReference type="GO" id="GO:0016491">
    <property type="term" value="F:oxidoreductase activity"/>
    <property type="evidence" value="ECO:0007669"/>
    <property type="project" value="UniProtKB-KW"/>
</dbReference>
<evidence type="ECO:0000256" key="2">
    <source>
        <dbReference type="ARBA" id="ARBA00023002"/>
    </source>
</evidence>
<dbReference type="Gene3D" id="3.40.50.720">
    <property type="entry name" value="NAD(P)-binding Rossmann-like Domain"/>
    <property type="match status" value="2"/>
</dbReference>
<keyword evidence="2" id="KW-0560">Oxidoreductase</keyword>
<evidence type="ECO:0000313" key="4">
    <source>
        <dbReference type="EMBL" id="KAF4468052.1"/>
    </source>
</evidence>
<evidence type="ECO:0000313" key="5">
    <source>
        <dbReference type="Proteomes" id="UP000554235"/>
    </source>
</evidence>
<dbReference type="OrthoDB" id="47007at2759"/>
<dbReference type="Proteomes" id="UP000554235">
    <property type="component" value="Unassembled WGS sequence"/>
</dbReference>
<dbReference type="SUPFAM" id="SSF51735">
    <property type="entry name" value="NAD(P)-binding Rossmann-fold domains"/>
    <property type="match status" value="1"/>
</dbReference>
<dbReference type="InterPro" id="IPR002347">
    <property type="entry name" value="SDR_fam"/>
</dbReference>
<dbReference type="PRINTS" id="PR00081">
    <property type="entry name" value="GDHRDH"/>
</dbReference>
<sequence>MKLNLEGKVVLVSGGSSGIGKAIATDFAREGASVMITARRIGPLHDTVKELEALGGRASYFSADMTRESDVLAAVDRTKDVFGIIPEVVVCNVRSLIKFGFDDTTTEDFRTSSEQCVLSVVHLAKAVLPTWKKTQRAIGLIDTGTSEKIINDADKESRAQAEPQPQISMKRPGRPEEVAAQVVFLASDRASYVRTIHITLICNVVLTSLKVTGQNIVVDGGWTRGI</sequence>